<accession>A0A8S1KPG7</accession>
<dbReference type="AlphaFoldDB" id="A0A8S1KPG7"/>
<sequence>MNVPFSHFLALHLEPPASPSQTPSDPIYPTQNIMVLLLPKHTLFLLLYILFNRLYNHHQSLMLLEHQRIPWPYNLQYQQLIHNFHQIQQKINMQHHLLYKQHMQVLVYQHNLNLLSHNQLTKLNIFHQYLSQHLPLNMHNLYKLLNLYPIYIQVFLKHQELIRIIIMYILCILQLEYKYFHHQHINRILPSNLLLLFQHMLDILQNVYISYQHKHNQMFQDSLFLVCQQVHNKV</sequence>
<proteinExistence type="predicted"/>
<comment type="caution">
    <text evidence="1">The sequence shown here is derived from an EMBL/GenBank/DDBJ whole genome shotgun (WGS) entry which is preliminary data.</text>
</comment>
<dbReference type="Proteomes" id="UP000688137">
    <property type="component" value="Unassembled WGS sequence"/>
</dbReference>
<reference evidence="1" key="1">
    <citation type="submission" date="2021-01" db="EMBL/GenBank/DDBJ databases">
        <authorList>
            <consortium name="Genoscope - CEA"/>
            <person name="William W."/>
        </authorList>
    </citation>
    <scope>NUCLEOTIDE SEQUENCE</scope>
</reference>
<dbReference type="EMBL" id="CAJJDM010000020">
    <property type="protein sequence ID" value="CAD8055002.1"/>
    <property type="molecule type" value="Genomic_DNA"/>
</dbReference>
<protein>
    <submittedName>
        <fullName evidence="1">Uncharacterized protein</fullName>
    </submittedName>
</protein>
<organism evidence="1 2">
    <name type="scientific">Paramecium primaurelia</name>
    <dbReference type="NCBI Taxonomy" id="5886"/>
    <lineage>
        <taxon>Eukaryota</taxon>
        <taxon>Sar</taxon>
        <taxon>Alveolata</taxon>
        <taxon>Ciliophora</taxon>
        <taxon>Intramacronucleata</taxon>
        <taxon>Oligohymenophorea</taxon>
        <taxon>Peniculida</taxon>
        <taxon>Parameciidae</taxon>
        <taxon>Paramecium</taxon>
    </lineage>
</organism>
<keyword evidence="2" id="KW-1185">Reference proteome</keyword>
<name>A0A8S1KPG7_PARPR</name>
<evidence type="ECO:0000313" key="1">
    <source>
        <dbReference type="EMBL" id="CAD8055002.1"/>
    </source>
</evidence>
<gene>
    <name evidence="1" type="ORF">PPRIM_AZ9-3.1.T0220344</name>
</gene>
<evidence type="ECO:0000313" key="2">
    <source>
        <dbReference type="Proteomes" id="UP000688137"/>
    </source>
</evidence>